<dbReference type="InterPro" id="IPR018163">
    <property type="entry name" value="Thr/Ala-tRNA-synth_IIc_edit"/>
</dbReference>
<dbReference type="GO" id="GO:0016301">
    <property type="term" value="F:kinase activity"/>
    <property type="evidence" value="ECO:0007669"/>
    <property type="project" value="UniProtKB-KW"/>
</dbReference>
<feature type="non-terminal residue" evidence="2">
    <location>
        <position position="1"/>
    </location>
</feature>
<gene>
    <name evidence="2" type="ORF">IAC13_01810</name>
</gene>
<keyword evidence="2" id="KW-0418">Kinase</keyword>
<dbReference type="InterPro" id="IPR003593">
    <property type="entry name" value="AAA+_ATPase"/>
</dbReference>
<dbReference type="CDD" id="cd02028">
    <property type="entry name" value="UMPK_like"/>
    <property type="match status" value="1"/>
</dbReference>
<dbReference type="AlphaFoldDB" id="A0A9D9N752"/>
<comment type="caution">
    <text evidence="2">The sequence shown here is derived from an EMBL/GenBank/DDBJ whole genome shotgun (WGS) entry which is preliminary data.</text>
</comment>
<evidence type="ECO:0000313" key="3">
    <source>
        <dbReference type="Proteomes" id="UP000823618"/>
    </source>
</evidence>
<reference evidence="2" key="2">
    <citation type="journal article" date="2021" name="PeerJ">
        <title>Extensive microbial diversity within the chicken gut microbiome revealed by metagenomics and culture.</title>
        <authorList>
            <person name="Gilroy R."/>
            <person name="Ravi A."/>
            <person name="Getino M."/>
            <person name="Pursley I."/>
            <person name="Horton D.L."/>
            <person name="Alikhan N.F."/>
            <person name="Baker D."/>
            <person name="Gharbi K."/>
            <person name="Hall N."/>
            <person name="Watson M."/>
            <person name="Adriaenssens E.M."/>
            <person name="Foster-Nyarko E."/>
            <person name="Jarju S."/>
            <person name="Secka A."/>
            <person name="Antonio M."/>
            <person name="Oren A."/>
            <person name="Chaudhuri R.R."/>
            <person name="La Ragione R."/>
            <person name="Hildebrand F."/>
            <person name="Pallen M.J."/>
        </authorList>
    </citation>
    <scope>NUCLEOTIDE SEQUENCE</scope>
    <source>
        <strain evidence="2">E3-2379</strain>
    </source>
</reference>
<dbReference type="SUPFAM" id="SSF55186">
    <property type="entry name" value="ThrRS/AlaRS common domain"/>
    <property type="match status" value="1"/>
</dbReference>
<sequence length="408" mass="47373">TSEAIKRFHEYGMFAKEKLFRYRRGSRMNLYELDGYEEYFYGYMVPTTECLKYFELEAYQDGFLLKMPSYKNPKQVAEFVKRPKLFQTLKEADQWGSTLEIDTVGALNDAIVAGRMNDIILIQEALQEKKISNIADEIIKNNKRIVLIAGPSSSGKTTFSHRLSIQLKVHGRNPHPIPMDDYFKNREETPRDENGEYDYEVLEAIDVELFQQNMTDLLEGKSVLLPKFDFIQGRRKHRGEALQISDRDILIIEGIHGLNKKLSDQMPQDSIYKIYISPLTQINLDEHNRVPTTDARLLRRLIRDAAHRGTIAKDTIARWHSVRRGEESYIFPYQEEADVMFNSALIYELAVLKQYAEPLLYAVPQDCNEYQEAKRLLKFLDYFLGIPGDTIPSNSLIREFIGGSCFHI</sequence>
<dbReference type="InterPro" id="IPR027417">
    <property type="entry name" value="P-loop_NTPase"/>
</dbReference>
<feature type="domain" description="AAA+ ATPase" evidence="1">
    <location>
        <begin position="142"/>
        <end position="303"/>
    </location>
</feature>
<accession>A0A9D9N752</accession>
<evidence type="ECO:0000313" key="2">
    <source>
        <dbReference type="EMBL" id="MBO8462648.1"/>
    </source>
</evidence>
<dbReference type="SMART" id="SM00382">
    <property type="entry name" value="AAA"/>
    <property type="match status" value="1"/>
</dbReference>
<dbReference type="PANTHER" id="PTHR10285">
    <property type="entry name" value="URIDINE KINASE"/>
    <property type="match status" value="1"/>
</dbReference>
<name>A0A9D9N752_9FIRM</name>
<reference evidence="2" key="1">
    <citation type="submission" date="2020-10" db="EMBL/GenBank/DDBJ databases">
        <authorList>
            <person name="Gilroy R."/>
        </authorList>
    </citation>
    <scope>NUCLEOTIDE SEQUENCE</scope>
    <source>
        <strain evidence="2">E3-2379</strain>
    </source>
</reference>
<dbReference type="GO" id="GO:0005524">
    <property type="term" value="F:ATP binding"/>
    <property type="evidence" value="ECO:0007669"/>
    <property type="project" value="InterPro"/>
</dbReference>
<dbReference type="Gene3D" id="3.40.50.300">
    <property type="entry name" value="P-loop containing nucleotide triphosphate hydrolases"/>
    <property type="match status" value="1"/>
</dbReference>
<dbReference type="InterPro" id="IPR006083">
    <property type="entry name" value="PRK/URK"/>
</dbReference>
<dbReference type="Pfam" id="PF00485">
    <property type="entry name" value="PRK"/>
    <property type="match status" value="1"/>
</dbReference>
<keyword evidence="2" id="KW-0808">Transferase</keyword>
<protein>
    <submittedName>
        <fullName evidence="2">Nucleoside kinase</fullName>
    </submittedName>
</protein>
<organism evidence="2 3">
    <name type="scientific">Candidatus Scybalomonas excrementavium</name>
    <dbReference type="NCBI Taxonomy" id="2840943"/>
    <lineage>
        <taxon>Bacteria</taxon>
        <taxon>Bacillati</taxon>
        <taxon>Bacillota</taxon>
        <taxon>Clostridia</taxon>
        <taxon>Lachnospirales</taxon>
        <taxon>Lachnospiraceae</taxon>
        <taxon>Lachnospiraceae incertae sedis</taxon>
        <taxon>Candidatus Scybalomonas</taxon>
    </lineage>
</organism>
<proteinExistence type="predicted"/>
<evidence type="ECO:0000259" key="1">
    <source>
        <dbReference type="SMART" id="SM00382"/>
    </source>
</evidence>
<dbReference type="Proteomes" id="UP000823618">
    <property type="component" value="Unassembled WGS sequence"/>
</dbReference>
<dbReference type="EMBL" id="JADIML010000055">
    <property type="protein sequence ID" value="MBO8462648.1"/>
    <property type="molecule type" value="Genomic_DNA"/>
</dbReference>
<dbReference type="SUPFAM" id="SSF52540">
    <property type="entry name" value="P-loop containing nucleoside triphosphate hydrolases"/>
    <property type="match status" value="1"/>
</dbReference>